<dbReference type="SUPFAM" id="SSF103473">
    <property type="entry name" value="MFS general substrate transporter"/>
    <property type="match status" value="1"/>
</dbReference>
<dbReference type="EMBL" id="BAED01000043">
    <property type="protein sequence ID" value="GAB05749.1"/>
    <property type="molecule type" value="Genomic_DNA"/>
</dbReference>
<feature type="transmembrane region" description="Helical" evidence="6">
    <location>
        <begin position="142"/>
        <end position="165"/>
    </location>
</feature>
<dbReference type="InterPro" id="IPR036259">
    <property type="entry name" value="MFS_trans_sf"/>
</dbReference>
<feature type="transmembrane region" description="Helical" evidence="6">
    <location>
        <begin position="431"/>
        <end position="451"/>
    </location>
</feature>
<gene>
    <name evidence="8" type="ORF">GOAMR_43_00430</name>
</gene>
<evidence type="ECO:0000256" key="3">
    <source>
        <dbReference type="ARBA" id="ARBA00022692"/>
    </source>
</evidence>
<feature type="transmembrane region" description="Helical" evidence="6">
    <location>
        <begin position="232"/>
        <end position="249"/>
    </location>
</feature>
<feature type="transmembrane region" description="Helical" evidence="6">
    <location>
        <begin position="84"/>
        <end position="107"/>
    </location>
</feature>
<dbReference type="Pfam" id="PF07690">
    <property type="entry name" value="MFS_1"/>
    <property type="match status" value="1"/>
</dbReference>
<feature type="transmembrane region" description="Helical" evidence="6">
    <location>
        <begin position="202"/>
        <end position="220"/>
    </location>
</feature>
<evidence type="ECO:0000313" key="9">
    <source>
        <dbReference type="Proteomes" id="UP000006023"/>
    </source>
</evidence>
<keyword evidence="5 6" id="KW-0472">Membrane</keyword>
<feature type="domain" description="Major facilitator superfamily (MFS) profile" evidence="7">
    <location>
        <begin position="14"/>
        <end position="454"/>
    </location>
</feature>
<dbReference type="GO" id="GO:0005886">
    <property type="term" value="C:plasma membrane"/>
    <property type="evidence" value="ECO:0007669"/>
    <property type="project" value="UniProtKB-SubCell"/>
</dbReference>
<name>G7GQ74_9ACTN</name>
<keyword evidence="2" id="KW-0813">Transport</keyword>
<dbReference type="InterPro" id="IPR020846">
    <property type="entry name" value="MFS_dom"/>
</dbReference>
<dbReference type="Gene3D" id="1.20.1250.20">
    <property type="entry name" value="MFS general substrate transporter like domains"/>
    <property type="match status" value="1"/>
</dbReference>
<feature type="transmembrane region" description="Helical" evidence="6">
    <location>
        <begin position="405"/>
        <end position="425"/>
    </location>
</feature>
<proteinExistence type="predicted"/>
<keyword evidence="3 6" id="KW-0812">Transmembrane</keyword>
<reference evidence="8 9" key="1">
    <citation type="submission" date="2011-11" db="EMBL/GenBank/DDBJ databases">
        <title>Whole genome shotgun sequence of Gordonia amarae NBRC 15530.</title>
        <authorList>
            <person name="Takarada H."/>
            <person name="Hosoyama A."/>
            <person name="Tsuchikane K."/>
            <person name="Katsumata H."/>
            <person name="Yamazaki S."/>
            <person name="Fujita N."/>
        </authorList>
    </citation>
    <scope>NUCLEOTIDE SEQUENCE [LARGE SCALE GENOMIC DNA]</scope>
    <source>
        <strain evidence="8 9">NBRC 15530</strain>
    </source>
</reference>
<organism evidence="8 9">
    <name type="scientific">Gordonia amarae NBRC 15530</name>
    <dbReference type="NCBI Taxonomy" id="1075090"/>
    <lineage>
        <taxon>Bacteria</taxon>
        <taxon>Bacillati</taxon>
        <taxon>Actinomycetota</taxon>
        <taxon>Actinomycetes</taxon>
        <taxon>Mycobacteriales</taxon>
        <taxon>Gordoniaceae</taxon>
        <taxon>Gordonia</taxon>
    </lineage>
</organism>
<feature type="transmembrane region" description="Helical" evidence="6">
    <location>
        <begin position="113"/>
        <end position="130"/>
    </location>
</feature>
<dbReference type="InterPro" id="IPR005829">
    <property type="entry name" value="Sugar_transporter_CS"/>
</dbReference>
<evidence type="ECO:0000256" key="1">
    <source>
        <dbReference type="ARBA" id="ARBA00004651"/>
    </source>
</evidence>
<comment type="subcellular location">
    <subcellularLocation>
        <location evidence="1">Cell membrane</location>
        <topology evidence="1">Multi-pass membrane protein</topology>
    </subcellularLocation>
</comment>
<feature type="transmembrane region" description="Helical" evidence="6">
    <location>
        <begin position="171"/>
        <end position="190"/>
    </location>
</feature>
<feature type="transmembrane region" description="Helical" evidence="6">
    <location>
        <begin position="12"/>
        <end position="32"/>
    </location>
</feature>
<dbReference type="Gene3D" id="1.20.1720.10">
    <property type="entry name" value="Multidrug resistance protein D"/>
    <property type="match status" value="1"/>
</dbReference>
<dbReference type="STRING" id="1075090.GOAMR_43_00430"/>
<dbReference type="RefSeq" id="WP_005187437.1">
    <property type="nucleotide sequence ID" value="NZ_BAED01000043.1"/>
</dbReference>
<evidence type="ECO:0000256" key="5">
    <source>
        <dbReference type="ARBA" id="ARBA00023136"/>
    </source>
</evidence>
<comment type="caution">
    <text evidence="8">The sequence shown here is derived from an EMBL/GenBank/DDBJ whole genome shotgun (WGS) entry which is preliminary data.</text>
</comment>
<dbReference type="GO" id="GO:0022857">
    <property type="term" value="F:transmembrane transporter activity"/>
    <property type="evidence" value="ECO:0007669"/>
    <property type="project" value="InterPro"/>
</dbReference>
<dbReference type="PANTHER" id="PTHR42718">
    <property type="entry name" value="MAJOR FACILITATOR SUPERFAMILY MULTIDRUG TRANSPORTER MFSC"/>
    <property type="match status" value="1"/>
</dbReference>
<feature type="transmembrane region" description="Helical" evidence="6">
    <location>
        <begin position="261"/>
        <end position="287"/>
    </location>
</feature>
<keyword evidence="9" id="KW-1185">Reference proteome</keyword>
<evidence type="ECO:0000313" key="8">
    <source>
        <dbReference type="EMBL" id="GAB05749.1"/>
    </source>
</evidence>
<sequence>MESAPLSAARRWTILAVCASGMFMVGLDTSIVTVGLSQIGAGLHAEPDRYSWVVDSYTVVFASFLITSGALADRFGRRRMLLTGMAIVGVASLLCALAPSFGVLLLARVGQGVGASMLTPTALSIIVTTMTDPGERARAIGVWGSMFGVSLAAGPVVGGALIDAFDWRALFWINVPCVVVAVVLIVALVPESHGGKVRRLDIPGQLLLVLILAVTVALIIEVPELGWTDPLSLAGFAALVVLVPVFVAVESRRAEPVIEPALFRVPAFTGAIAGAFVVFVAFSMTLLTTTMYLQDVRGWTALATGTAVLPMAAAVICCAPLSGYLVSRVGARVPLTISGVALTCGGLLLIGLAPSDSVPLLVGAYLLVGAGVGCASAPVTNTAVSSLPTSRSGVAGATTSTARQVGISIGIALAGSLAAGATDFTSASLPVWIIVAACGLALFGISAGLSARRATEQRIPSRQ</sequence>
<accession>G7GQ74</accession>
<feature type="transmembrane region" description="Helical" evidence="6">
    <location>
        <begin position="52"/>
        <end position="72"/>
    </location>
</feature>
<dbReference type="eggNOG" id="COG0477">
    <property type="taxonomic scope" value="Bacteria"/>
</dbReference>
<evidence type="ECO:0000256" key="4">
    <source>
        <dbReference type="ARBA" id="ARBA00022989"/>
    </source>
</evidence>
<evidence type="ECO:0000259" key="7">
    <source>
        <dbReference type="PROSITE" id="PS50850"/>
    </source>
</evidence>
<evidence type="ECO:0000256" key="2">
    <source>
        <dbReference type="ARBA" id="ARBA00022448"/>
    </source>
</evidence>
<dbReference type="PROSITE" id="PS00216">
    <property type="entry name" value="SUGAR_TRANSPORT_1"/>
    <property type="match status" value="1"/>
</dbReference>
<keyword evidence="4 6" id="KW-1133">Transmembrane helix</keyword>
<dbReference type="InterPro" id="IPR011701">
    <property type="entry name" value="MFS"/>
</dbReference>
<dbReference type="CDD" id="cd17321">
    <property type="entry name" value="MFS_MMR_MDR_like"/>
    <property type="match status" value="1"/>
</dbReference>
<dbReference type="PROSITE" id="PS50850">
    <property type="entry name" value="MFS"/>
    <property type="match status" value="1"/>
</dbReference>
<dbReference type="AlphaFoldDB" id="G7GQ74"/>
<feature type="transmembrane region" description="Helical" evidence="6">
    <location>
        <begin position="333"/>
        <end position="354"/>
    </location>
</feature>
<evidence type="ECO:0000256" key="6">
    <source>
        <dbReference type="SAM" id="Phobius"/>
    </source>
</evidence>
<feature type="transmembrane region" description="Helical" evidence="6">
    <location>
        <begin position="307"/>
        <end position="326"/>
    </location>
</feature>
<feature type="transmembrane region" description="Helical" evidence="6">
    <location>
        <begin position="360"/>
        <end position="384"/>
    </location>
</feature>
<dbReference type="PANTHER" id="PTHR42718:SF9">
    <property type="entry name" value="MAJOR FACILITATOR SUPERFAMILY MULTIDRUG TRANSPORTER MFSC"/>
    <property type="match status" value="1"/>
</dbReference>
<dbReference type="Proteomes" id="UP000006023">
    <property type="component" value="Unassembled WGS sequence"/>
</dbReference>
<protein>
    <submittedName>
        <fullName evidence="8">Putative drug resistance transporter</fullName>
    </submittedName>
</protein>